<dbReference type="RefSeq" id="WP_185064457.1">
    <property type="nucleotide sequence ID" value="NZ_BAABJP010000007.1"/>
</dbReference>
<feature type="transmembrane region" description="Helical" evidence="1">
    <location>
        <begin position="132"/>
        <end position="156"/>
    </location>
</feature>
<accession>A0ABP9PS00</accession>
<evidence type="ECO:0000256" key="1">
    <source>
        <dbReference type="SAM" id="Phobius"/>
    </source>
</evidence>
<name>A0ABP9PS00_9PSEU</name>
<feature type="transmembrane region" description="Helical" evidence="1">
    <location>
        <begin position="54"/>
        <end position="77"/>
    </location>
</feature>
<dbReference type="EMBL" id="BAABJP010000007">
    <property type="protein sequence ID" value="GAA5151171.1"/>
    <property type="molecule type" value="Genomic_DNA"/>
</dbReference>
<feature type="transmembrane region" description="Helical" evidence="1">
    <location>
        <begin position="195"/>
        <end position="221"/>
    </location>
</feature>
<feature type="transmembrane region" description="Helical" evidence="1">
    <location>
        <begin position="168"/>
        <end position="189"/>
    </location>
</feature>
<keyword evidence="3" id="KW-1185">Reference proteome</keyword>
<organism evidence="2 3">
    <name type="scientific">Pseudonocardia eucalypti</name>
    <dbReference type="NCBI Taxonomy" id="648755"/>
    <lineage>
        <taxon>Bacteria</taxon>
        <taxon>Bacillati</taxon>
        <taxon>Actinomycetota</taxon>
        <taxon>Actinomycetes</taxon>
        <taxon>Pseudonocardiales</taxon>
        <taxon>Pseudonocardiaceae</taxon>
        <taxon>Pseudonocardia</taxon>
    </lineage>
</organism>
<keyword evidence="1" id="KW-0472">Membrane</keyword>
<evidence type="ECO:0000313" key="3">
    <source>
        <dbReference type="Proteomes" id="UP001428817"/>
    </source>
</evidence>
<proteinExistence type="predicted"/>
<comment type="caution">
    <text evidence="2">The sequence shown here is derived from an EMBL/GenBank/DDBJ whole genome shotgun (WGS) entry which is preliminary data.</text>
</comment>
<sequence length="229" mass="24736">MGRQVQLVCAWCGPVLVLLGLGGMTLAGVLPVPPAANATPAEAAAFYSESPNLVRLGLMLASVGVSLIGPLVALITVQMVRMERDRPPTLAILQAVSGSVTWVMLMVPMIILNVAAFRPDRSPELTQLLTDLAWLLFLTPVAPFLIQNFAIGAAVLGDHAGTPVFPRWVGYANFWTGLLFVPALLAFFFKSGPFAWHGIFVFYLGTVVYGTWVLVMSMVLLRAVREQAR</sequence>
<dbReference type="Proteomes" id="UP001428817">
    <property type="component" value="Unassembled WGS sequence"/>
</dbReference>
<gene>
    <name evidence="2" type="ORF">GCM10023321_17700</name>
</gene>
<keyword evidence="1" id="KW-1133">Transmembrane helix</keyword>
<feature type="transmembrane region" description="Helical" evidence="1">
    <location>
        <begin position="89"/>
        <end position="112"/>
    </location>
</feature>
<reference evidence="3" key="1">
    <citation type="journal article" date="2019" name="Int. J. Syst. Evol. Microbiol.">
        <title>The Global Catalogue of Microorganisms (GCM) 10K type strain sequencing project: providing services to taxonomists for standard genome sequencing and annotation.</title>
        <authorList>
            <consortium name="The Broad Institute Genomics Platform"/>
            <consortium name="The Broad Institute Genome Sequencing Center for Infectious Disease"/>
            <person name="Wu L."/>
            <person name="Ma J."/>
        </authorList>
    </citation>
    <scope>NUCLEOTIDE SEQUENCE [LARGE SCALE GENOMIC DNA]</scope>
    <source>
        <strain evidence="3">JCM 18303</strain>
    </source>
</reference>
<keyword evidence="1" id="KW-0812">Transmembrane</keyword>
<protein>
    <submittedName>
        <fullName evidence="2">Uncharacterized protein</fullName>
    </submittedName>
</protein>
<evidence type="ECO:0000313" key="2">
    <source>
        <dbReference type="EMBL" id="GAA5151171.1"/>
    </source>
</evidence>